<evidence type="ECO:0000256" key="2">
    <source>
        <dbReference type="SAM" id="MobiDB-lite"/>
    </source>
</evidence>
<proteinExistence type="predicted"/>
<keyword evidence="1" id="KW-0862">Zinc</keyword>
<dbReference type="Proteomes" id="UP000076154">
    <property type="component" value="Unassembled WGS sequence"/>
</dbReference>
<dbReference type="PROSITE" id="PS50103">
    <property type="entry name" value="ZF_C3H1"/>
    <property type="match status" value="2"/>
</dbReference>
<feature type="region of interest" description="Disordered" evidence="2">
    <location>
        <begin position="27"/>
        <end position="56"/>
    </location>
</feature>
<dbReference type="EMBL" id="LUEZ02000041">
    <property type="protein sequence ID" value="RDB24754.1"/>
    <property type="molecule type" value="Genomic_DNA"/>
</dbReference>
<dbReference type="OrthoDB" id="2423195at2759"/>
<feature type="domain" description="C3H1-type" evidence="3">
    <location>
        <begin position="56"/>
        <end position="84"/>
    </location>
</feature>
<dbReference type="STRING" id="39966.A0A369JZ84"/>
<protein>
    <recommendedName>
        <fullName evidence="3">C3H1-type domain-containing protein</fullName>
    </recommendedName>
</protein>
<feature type="zinc finger region" description="C3H1-type" evidence="1">
    <location>
        <begin position="1"/>
        <end position="28"/>
    </location>
</feature>
<dbReference type="AlphaFoldDB" id="A0A369JZ84"/>
<reference evidence="4" key="1">
    <citation type="submission" date="2018-04" db="EMBL/GenBank/DDBJ databases">
        <title>Whole genome sequencing of Hypsizygus marmoreus.</title>
        <authorList>
            <person name="Choi I.-G."/>
            <person name="Min B."/>
            <person name="Kim J.-G."/>
            <person name="Kim S."/>
            <person name="Oh Y.-L."/>
            <person name="Kong W.-S."/>
            <person name="Park H."/>
            <person name="Jeong J."/>
            <person name="Song E.-S."/>
        </authorList>
    </citation>
    <scope>NUCLEOTIDE SEQUENCE [LARGE SCALE GENOMIC DNA]</scope>
    <source>
        <strain evidence="4">51987-8</strain>
    </source>
</reference>
<sequence>MSHRPCHFFGSPGGCRRGRACTFSHELSQAPSGGASPTPSNRSGPSRRSHEARAAEPPQGTCKFYWSSGRCRREFACRYRHLVDPSLASIAPKPTADPLSSAANTVAPFLTDSGLAKLNGAGTDVFFASPPKSMSPNEAHNALKRFRFDDFRFTKTFDIYGFLTPLNSATTANATWQRTARWVMAFDVCEDAHLFYSLKLLLTSVAMVCAIVDSSYVLLIIQREMDFFESTISFHGYLPLLRVKFYSSDFVVKSTLSHLVNGLYMRILDNFDTFCDHLETTMDQLMEAHSFKDPTASMNKDPLGRQVIASLSGVFYECLTHFKNVASMHPRILAIVRCLQN</sequence>
<keyword evidence="5" id="KW-1185">Reference proteome</keyword>
<dbReference type="Gene3D" id="4.10.1000.10">
    <property type="entry name" value="Zinc finger, CCCH-type"/>
    <property type="match status" value="1"/>
</dbReference>
<evidence type="ECO:0000313" key="4">
    <source>
        <dbReference type="EMBL" id="RDB24754.1"/>
    </source>
</evidence>
<evidence type="ECO:0000256" key="1">
    <source>
        <dbReference type="PROSITE-ProRule" id="PRU00723"/>
    </source>
</evidence>
<organism evidence="4 5">
    <name type="scientific">Hypsizygus marmoreus</name>
    <name type="common">White beech mushroom</name>
    <name type="synonym">Agaricus marmoreus</name>
    <dbReference type="NCBI Taxonomy" id="39966"/>
    <lineage>
        <taxon>Eukaryota</taxon>
        <taxon>Fungi</taxon>
        <taxon>Dikarya</taxon>
        <taxon>Basidiomycota</taxon>
        <taxon>Agaricomycotina</taxon>
        <taxon>Agaricomycetes</taxon>
        <taxon>Agaricomycetidae</taxon>
        <taxon>Agaricales</taxon>
        <taxon>Tricholomatineae</taxon>
        <taxon>Lyophyllaceae</taxon>
        <taxon>Hypsizygus</taxon>
    </lineage>
</organism>
<dbReference type="InParanoid" id="A0A369JZ84"/>
<feature type="zinc finger region" description="C3H1-type" evidence="1">
    <location>
        <begin position="56"/>
        <end position="84"/>
    </location>
</feature>
<keyword evidence="1" id="KW-0479">Metal-binding</keyword>
<feature type="compositionally biased region" description="Polar residues" evidence="2">
    <location>
        <begin position="27"/>
        <end position="46"/>
    </location>
</feature>
<name>A0A369JZ84_HYPMA</name>
<evidence type="ECO:0000313" key="5">
    <source>
        <dbReference type="Proteomes" id="UP000076154"/>
    </source>
</evidence>
<feature type="domain" description="C3H1-type" evidence="3">
    <location>
        <begin position="1"/>
        <end position="28"/>
    </location>
</feature>
<gene>
    <name evidence="4" type="ORF">Hypma_007678</name>
</gene>
<dbReference type="InterPro" id="IPR000571">
    <property type="entry name" value="Znf_CCCH"/>
</dbReference>
<keyword evidence="1" id="KW-0863">Zinc-finger</keyword>
<comment type="caution">
    <text evidence="4">The sequence shown here is derived from an EMBL/GenBank/DDBJ whole genome shotgun (WGS) entry which is preliminary data.</text>
</comment>
<accession>A0A369JZ84</accession>
<evidence type="ECO:0000259" key="3">
    <source>
        <dbReference type="PROSITE" id="PS50103"/>
    </source>
</evidence>
<dbReference type="GO" id="GO:0008270">
    <property type="term" value="F:zinc ion binding"/>
    <property type="evidence" value="ECO:0007669"/>
    <property type="project" value="UniProtKB-KW"/>
</dbReference>